<dbReference type="Gene3D" id="3.30.70.1430">
    <property type="entry name" value="Multidrug efflux transporter AcrB pore domain"/>
    <property type="match status" value="2"/>
</dbReference>
<feature type="transmembrane region" description="Helical" evidence="1">
    <location>
        <begin position="1038"/>
        <end position="1064"/>
    </location>
</feature>
<dbReference type="SUPFAM" id="SSF82714">
    <property type="entry name" value="Multidrug efflux transporter AcrB TolC docking domain, DN and DC subdomains"/>
    <property type="match status" value="2"/>
</dbReference>
<dbReference type="PRINTS" id="PR00702">
    <property type="entry name" value="ACRIFLAVINRP"/>
</dbReference>
<dbReference type="Gene3D" id="3.30.70.1320">
    <property type="entry name" value="Multidrug efflux transporter AcrB pore domain like"/>
    <property type="match status" value="1"/>
</dbReference>
<dbReference type="PANTHER" id="PTHR32063:SF33">
    <property type="entry name" value="RND SUPERFAMILY EFFLUX PUMP PERMEASE COMPONENT"/>
    <property type="match status" value="1"/>
</dbReference>
<feature type="transmembrane region" description="Helical" evidence="1">
    <location>
        <begin position="459"/>
        <end position="482"/>
    </location>
</feature>
<dbReference type="InterPro" id="IPR027463">
    <property type="entry name" value="AcrB_DN_DC_subdom"/>
</dbReference>
<protein>
    <submittedName>
        <fullName evidence="2">Multidrug resistance protein MdtC</fullName>
    </submittedName>
</protein>
<dbReference type="SUPFAM" id="SSF82693">
    <property type="entry name" value="Multidrug efflux transporter AcrB pore domain, PN1, PN2, PC1 and PC2 subdomains"/>
    <property type="match status" value="1"/>
</dbReference>
<keyword evidence="1" id="KW-0812">Transmembrane</keyword>
<dbReference type="GO" id="GO:0042910">
    <property type="term" value="F:xenobiotic transmembrane transporter activity"/>
    <property type="evidence" value="ECO:0007669"/>
    <property type="project" value="TreeGrafter"/>
</dbReference>
<dbReference type="PANTHER" id="PTHR32063">
    <property type="match status" value="1"/>
</dbReference>
<dbReference type="AlphaFoldDB" id="A0A5B9MGS5"/>
<dbReference type="RefSeq" id="WP_147868293.1">
    <property type="nucleotide sequence ID" value="NZ_CP036264.1"/>
</dbReference>
<reference evidence="2 3" key="1">
    <citation type="submission" date="2019-02" db="EMBL/GenBank/DDBJ databases">
        <title>Planctomycetal bacteria perform biofilm scaping via a novel small molecule.</title>
        <authorList>
            <person name="Jeske O."/>
            <person name="Boedeker C."/>
            <person name="Wiegand S."/>
            <person name="Breitling P."/>
            <person name="Kallscheuer N."/>
            <person name="Jogler M."/>
            <person name="Rohde M."/>
            <person name="Petersen J."/>
            <person name="Medema M.H."/>
            <person name="Surup F."/>
            <person name="Jogler C."/>
        </authorList>
    </citation>
    <scope>NUCLEOTIDE SEQUENCE [LARGE SCALE GENOMIC DNA]</scope>
    <source>
        <strain evidence="2 3">Mal15</strain>
    </source>
</reference>
<gene>
    <name evidence="2" type="primary">mdtC_1</name>
    <name evidence="2" type="ORF">Mal15_28610</name>
</gene>
<keyword evidence="1" id="KW-1133">Transmembrane helix</keyword>
<dbReference type="InterPro" id="IPR001036">
    <property type="entry name" value="Acrflvin-R"/>
</dbReference>
<feature type="transmembrane region" description="Helical" evidence="1">
    <location>
        <begin position="502"/>
        <end position="526"/>
    </location>
</feature>
<feature type="transmembrane region" description="Helical" evidence="1">
    <location>
        <begin position="360"/>
        <end position="380"/>
    </location>
</feature>
<feature type="transmembrane region" description="Helical" evidence="1">
    <location>
        <begin position="909"/>
        <end position="928"/>
    </location>
</feature>
<dbReference type="Pfam" id="PF00873">
    <property type="entry name" value="ACR_tran"/>
    <property type="match status" value="2"/>
</dbReference>
<dbReference type="GO" id="GO:0005886">
    <property type="term" value="C:plasma membrane"/>
    <property type="evidence" value="ECO:0007669"/>
    <property type="project" value="TreeGrafter"/>
</dbReference>
<feature type="transmembrane region" description="Helical" evidence="1">
    <location>
        <begin position="431"/>
        <end position="452"/>
    </location>
</feature>
<feature type="transmembrane region" description="Helical" evidence="1">
    <location>
        <begin position="961"/>
        <end position="986"/>
    </location>
</feature>
<accession>A0A5B9MGS5</accession>
<name>A0A5B9MGS5_9BACT</name>
<dbReference type="KEGG" id="smam:Mal15_28610"/>
<organism evidence="2 3">
    <name type="scientific">Stieleria maiorica</name>
    <dbReference type="NCBI Taxonomy" id="2795974"/>
    <lineage>
        <taxon>Bacteria</taxon>
        <taxon>Pseudomonadati</taxon>
        <taxon>Planctomycetota</taxon>
        <taxon>Planctomycetia</taxon>
        <taxon>Pirellulales</taxon>
        <taxon>Pirellulaceae</taxon>
        <taxon>Stieleria</taxon>
    </lineage>
</organism>
<evidence type="ECO:0000256" key="1">
    <source>
        <dbReference type="SAM" id="Phobius"/>
    </source>
</evidence>
<dbReference type="SUPFAM" id="SSF82866">
    <property type="entry name" value="Multidrug efflux transporter AcrB transmembrane domain"/>
    <property type="match status" value="2"/>
</dbReference>
<feature type="transmembrane region" description="Helical" evidence="1">
    <location>
        <begin position="935"/>
        <end position="955"/>
    </location>
</feature>
<feature type="transmembrane region" description="Helical" evidence="1">
    <location>
        <begin position="387"/>
        <end position="411"/>
    </location>
</feature>
<feature type="transmembrane region" description="Helical" evidence="1">
    <location>
        <begin position="1007"/>
        <end position="1026"/>
    </location>
</feature>
<proteinExistence type="predicted"/>
<dbReference type="EMBL" id="CP036264">
    <property type="protein sequence ID" value="QEF98804.1"/>
    <property type="molecule type" value="Genomic_DNA"/>
</dbReference>
<keyword evidence="1" id="KW-0472">Membrane</keyword>
<sequence>MRRLITWAITNGPGMNVLMMALMTIGGLSLMQMRREVFPEFELEVVMVTVPYPGATPKDCEEAICQKVEESIRSINGIKKVTSIAREGGAYVLAELRSDVKNVQKVMAEIDREVDRIPSFPELAEDPQIQQITFRDAAIRIGIIGPQDRSQEAELKLREIAEGIRDDVLMLPTVSSASIMGTRPYQIDVEIPEATLRSHDLTLTQVAEILRTHNVELPGGQLKTEGQEILLRAKNKGRVGEEIERLPIVTRADGVVLTVGDLGSVKDEFEDSTMVGEINGEPAMVVNVERSKSEDLLAMVGDVRAYVADKSLPAGYRFEIWSDTSTEVRGRLDLLRRNGLQGLLLVFLVLTLFLEMRLAFWVALGIPVSILGAGAALALGDQTLNMLSLFSFLVALGIVVDDAIVIGENIYAHRQMGKTRKQAAIDGTMEVFPSVTASIMTTIIAFAPMFFVSGVMGKFMAVIPFAVIAMLVISLWESIFVLPSHLAHSHTGFFRVLEILSYPLRPLGLLLAWLGERFASGLNFVCNRLYTPALKFSLHYPMIPIAVSIMMALGTWGMIRGGIVPSILFPKSDNNFLQAVIVFPDGTPAIETDRATREMERALRRVSRRIAQARAEEENTDIKSIYPGSNDVISGPVRLTYREVGNTTNTQNPAGGGGSGSSVGQIFAELHDTNIRNIHSKDLLAMWRAESGEFAGVESVTYGSVGVGPGGKPIEFKLLADSDDEEQLLQATDAVKAQLATYDGVFDIADDNTPGKWEFQFRVKDSALATGITPMDLGNTVRNTYFGAEAMRLQRGRHEVKLMVRYPQEERRSLVNFREIRVRDPAGNEHPIEELAEVTLKRGFSEINRVDQQRSITISADLDWKTANSSLIIADLQANYLPQMAKKYPGVQVRWEGQAEQSRESVGSLMTGFGIAIIAMYVLLVIQFRSYVQPLLILMIVPFGMIGAVWGHAILGLPLTLFSMFGLVALSGVVINDSIVLIDFINVRVREGYPPTEALADAGQRRFRPILLTSLTTIAGLIPLMLERSFQAQLLIPMAASLAFGLCLATGLVLFLVPVFYTLYLRAYNSAAALLHDLHITREKMPDPLDFAAESNGETEQGLAS</sequence>
<evidence type="ECO:0000313" key="2">
    <source>
        <dbReference type="EMBL" id="QEF98804.1"/>
    </source>
</evidence>
<dbReference type="Gene3D" id="3.30.70.1440">
    <property type="entry name" value="Multidrug efflux transporter AcrB pore domain"/>
    <property type="match status" value="1"/>
</dbReference>
<feature type="transmembrane region" description="Helical" evidence="1">
    <location>
        <begin position="12"/>
        <end position="31"/>
    </location>
</feature>
<dbReference type="Gene3D" id="1.20.1640.10">
    <property type="entry name" value="Multidrug efflux transporter AcrB transmembrane domain"/>
    <property type="match status" value="2"/>
</dbReference>
<keyword evidence="3" id="KW-1185">Reference proteome</keyword>
<dbReference type="Proteomes" id="UP000321353">
    <property type="component" value="Chromosome"/>
</dbReference>
<feature type="transmembrane region" description="Helical" evidence="1">
    <location>
        <begin position="538"/>
        <end position="559"/>
    </location>
</feature>
<evidence type="ECO:0000313" key="3">
    <source>
        <dbReference type="Proteomes" id="UP000321353"/>
    </source>
</evidence>
<dbReference type="Gene3D" id="3.30.2090.10">
    <property type="entry name" value="Multidrug efflux transporter AcrB TolC docking domain, DN and DC subdomains"/>
    <property type="match status" value="2"/>
</dbReference>